<keyword evidence="1" id="KW-0472">Membrane</keyword>
<dbReference type="Proteomes" id="UP000547458">
    <property type="component" value="Unassembled WGS sequence"/>
</dbReference>
<evidence type="ECO:0000313" key="3">
    <source>
        <dbReference type="Proteomes" id="UP000547458"/>
    </source>
</evidence>
<name>A0A846RU85_9MICC</name>
<proteinExistence type="predicted"/>
<dbReference type="EMBL" id="JAATJL010000001">
    <property type="protein sequence ID" value="NJC24104.1"/>
    <property type="molecule type" value="Genomic_DNA"/>
</dbReference>
<dbReference type="AlphaFoldDB" id="A0A846RU85"/>
<organism evidence="2 3">
    <name type="scientific">Arthrobacter pigmenti</name>
    <dbReference type="NCBI Taxonomy" id="271432"/>
    <lineage>
        <taxon>Bacteria</taxon>
        <taxon>Bacillati</taxon>
        <taxon>Actinomycetota</taxon>
        <taxon>Actinomycetes</taxon>
        <taxon>Micrococcales</taxon>
        <taxon>Micrococcaceae</taxon>
        <taxon>Arthrobacter</taxon>
    </lineage>
</organism>
<protein>
    <submittedName>
        <fullName evidence="2">Uncharacterized membrane protein HdeD (DUF308 family)</fullName>
    </submittedName>
</protein>
<accession>A0A846RU85</accession>
<keyword evidence="3" id="KW-1185">Reference proteome</keyword>
<sequence>MNAGFPGTAASPALWRAFLLRAAVAGAFGLLTIFWGQPSVHVLSVAGGLYFLATAATVFLQERSLRAQDAAPSWLTGTAPVLLAVAGLLNLWIHTDAMFAGTGALVLIVSGVVDVVVGMRNRGKHAAARDFLLVGVVSVLTGALLPLFQPLGAHALLGVSGGGAVITAVLLALAALSYRHDARQAADPGTRGNPVN</sequence>
<feature type="transmembrane region" description="Helical" evidence="1">
    <location>
        <begin position="155"/>
        <end position="176"/>
    </location>
</feature>
<dbReference type="RefSeq" id="WP_167995401.1">
    <property type="nucleotide sequence ID" value="NZ_JAATJL010000001.1"/>
</dbReference>
<gene>
    <name evidence="2" type="ORF">BJ994_003180</name>
</gene>
<feature type="transmembrane region" description="Helical" evidence="1">
    <location>
        <begin position="18"/>
        <end position="36"/>
    </location>
</feature>
<feature type="transmembrane region" description="Helical" evidence="1">
    <location>
        <begin position="72"/>
        <end position="93"/>
    </location>
</feature>
<comment type="caution">
    <text evidence="2">The sequence shown here is derived from an EMBL/GenBank/DDBJ whole genome shotgun (WGS) entry which is preliminary data.</text>
</comment>
<evidence type="ECO:0000313" key="2">
    <source>
        <dbReference type="EMBL" id="NJC24104.1"/>
    </source>
</evidence>
<reference evidence="2 3" key="1">
    <citation type="submission" date="2020-03" db="EMBL/GenBank/DDBJ databases">
        <title>Sequencing the genomes of 1000 actinobacteria strains.</title>
        <authorList>
            <person name="Klenk H.-P."/>
        </authorList>
    </citation>
    <scope>NUCLEOTIDE SEQUENCE [LARGE SCALE GENOMIC DNA]</scope>
    <source>
        <strain evidence="2 3">DSM 16403</strain>
    </source>
</reference>
<keyword evidence="1" id="KW-0812">Transmembrane</keyword>
<feature type="transmembrane region" description="Helical" evidence="1">
    <location>
        <begin position="131"/>
        <end position="149"/>
    </location>
</feature>
<feature type="transmembrane region" description="Helical" evidence="1">
    <location>
        <begin position="99"/>
        <end position="119"/>
    </location>
</feature>
<feature type="transmembrane region" description="Helical" evidence="1">
    <location>
        <begin position="42"/>
        <end position="60"/>
    </location>
</feature>
<keyword evidence="1" id="KW-1133">Transmembrane helix</keyword>
<evidence type="ECO:0000256" key="1">
    <source>
        <dbReference type="SAM" id="Phobius"/>
    </source>
</evidence>